<dbReference type="Pfam" id="PF00535">
    <property type="entry name" value="Glycos_transf_2"/>
    <property type="match status" value="1"/>
</dbReference>
<comment type="cofactor">
    <cofactor evidence="1">
        <name>Mg(2+)</name>
        <dbReference type="ChEBI" id="CHEBI:18420"/>
    </cofactor>
</comment>
<proteinExistence type="inferred from homology"/>
<dbReference type="Gene3D" id="3.90.550.10">
    <property type="entry name" value="Spore Coat Polysaccharide Biosynthesis Protein SpsA, Chain A"/>
    <property type="match status" value="1"/>
</dbReference>
<dbReference type="InterPro" id="IPR001173">
    <property type="entry name" value="Glyco_trans_2-like"/>
</dbReference>
<organism evidence="7 8">
    <name type="scientific">Brenneria populi</name>
    <dbReference type="NCBI Taxonomy" id="1505588"/>
    <lineage>
        <taxon>Bacteria</taxon>
        <taxon>Pseudomonadati</taxon>
        <taxon>Pseudomonadota</taxon>
        <taxon>Gammaproteobacteria</taxon>
        <taxon>Enterobacterales</taxon>
        <taxon>Pectobacteriaceae</taxon>
        <taxon>Brenneria</taxon>
    </lineage>
</organism>
<dbReference type="SUPFAM" id="SSF53448">
    <property type="entry name" value="Nucleotide-diphospho-sugar transferases"/>
    <property type="match status" value="1"/>
</dbReference>
<dbReference type="RefSeq" id="WP_327616507.1">
    <property type="nucleotide sequence ID" value="NZ_JAYWTM010000001.1"/>
</dbReference>
<dbReference type="InterPro" id="IPR029044">
    <property type="entry name" value="Nucleotide-diphossugar_trans"/>
</dbReference>
<dbReference type="InterPro" id="IPR050256">
    <property type="entry name" value="Glycosyltransferase_2"/>
</dbReference>
<comment type="similarity">
    <text evidence="2">Belongs to the glycosyltransferase 2 family.</text>
</comment>
<sequence>MAEMGQITPTFSCIIPAYNEARRIGAVLDAVSGHPLLDEIIVVDDRSSDDTADVAQRDGVTVIRLARNRGKSWAVAEGIAAASGSHLLLLDADLIGLTADDVAALISPVKFHQADAALSLRRNSPLVWRAIGLDYISGERVFARALVDTRLQALRELPHFGLEVWLNAIWIDNQVRLKVVRWPQVISPYKATKMGWLRGLRADVLMMRDIFRTITLCGALRQIGALRRQRRR</sequence>
<name>A0ABU6JL92_9GAMM</name>
<evidence type="ECO:0000256" key="5">
    <source>
        <dbReference type="ARBA" id="ARBA00022842"/>
    </source>
</evidence>
<dbReference type="CDD" id="cd04179">
    <property type="entry name" value="DPM_DPG-synthase_like"/>
    <property type="match status" value="1"/>
</dbReference>
<reference evidence="7 8" key="1">
    <citation type="journal article" date="2017" name="Int. J. Syst. Evol. Microbiol.">
        <title>Brenneria populi subsp. brevivirga subsp. nov. isolated from symptomatic bark of Populus x euramericana canker, and description of Brenneria populi subsp. populi subsp. nov.</title>
        <authorList>
            <person name="Zheng M.H."/>
            <person name="Piao C.G."/>
            <person name="Xue H."/>
            <person name="Guo M.W."/>
            <person name="Li Y."/>
        </authorList>
    </citation>
    <scope>NUCLEOTIDE SEQUENCE [LARGE SCALE GENOMIC DNA]</scope>
    <source>
        <strain evidence="7 8">D9-5</strain>
    </source>
</reference>
<evidence type="ECO:0000313" key="7">
    <source>
        <dbReference type="EMBL" id="MEC5341305.1"/>
    </source>
</evidence>
<dbReference type="PANTHER" id="PTHR48090:SF10">
    <property type="entry name" value="GLUCOSYL-3-PHOSPHOGLYCERATE SYNTHASE"/>
    <property type="match status" value="1"/>
</dbReference>
<keyword evidence="8" id="KW-1185">Reference proteome</keyword>
<evidence type="ECO:0000259" key="6">
    <source>
        <dbReference type="Pfam" id="PF00535"/>
    </source>
</evidence>
<protein>
    <submittedName>
        <fullName evidence="7">Glycosyltransferase family 2 protein</fullName>
    </submittedName>
</protein>
<evidence type="ECO:0000256" key="2">
    <source>
        <dbReference type="ARBA" id="ARBA00006739"/>
    </source>
</evidence>
<evidence type="ECO:0000256" key="4">
    <source>
        <dbReference type="ARBA" id="ARBA00022679"/>
    </source>
</evidence>
<evidence type="ECO:0000256" key="1">
    <source>
        <dbReference type="ARBA" id="ARBA00001946"/>
    </source>
</evidence>
<dbReference type="Proteomes" id="UP001309705">
    <property type="component" value="Unassembled WGS sequence"/>
</dbReference>
<keyword evidence="4" id="KW-0808">Transferase</keyword>
<evidence type="ECO:0000256" key="3">
    <source>
        <dbReference type="ARBA" id="ARBA00022676"/>
    </source>
</evidence>
<keyword evidence="3" id="KW-0328">Glycosyltransferase</keyword>
<evidence type="ECO:0000313" key="8">
    <source>
        <dbReference type="Proteomes" id="UP001309705"/>
    </source>
</evidence>
<comment type="caution">
    <text evidence="7">The sequence shown here is derived from an EMBL/GenBank/DDBJ whole genome shotgun (WGS) entry which is preliminary data.</text>
</comment>
<gene>
    <name evidence="7" type="ORF">VSX58_01590</name>
</gene>
<accession>A0ABU6JL92</accession>
<dbReference type="PANTHER" id="PTHR48090">
    <property type="entry name" value="UNDECAPRENYL-PHOSPHATE 4-DEOXY-4-FORMAMIDO-L-ARABINOSE TRANSFERASE-RELATED"/>
    <property type="match status" value="1"/>
</dbReference>
<feature type="domain" description="Glycosyltransferase 2-like" evidence="6">
    <location>
        <begin position="12"/>
        <end position="134"/>
    </location>
</feature>
<keyword evidence="5" id="KW-0460">Magnesium</keyword>
<dbReference type="EMBL" id="JAYWTM010000001">
    <property type="protein sequence ID" value="MEC5341305.1"/>
    <property type="molecule type" value="Genomic_DNA"/>
</dbReference>